<keyword evidence="3" id="KW-1185">Reference proteome</keyword>
<accession>A0A378LTX6</accession>
<gene>
    <name evidence="2" type="ORF">NCTC11532_02377</name>
</gene>
<name>A0A378LTX6_9GAMM</name>
<reference evidence="2 3" key="1">
    <citation type="submission" date="2018-06" db="EMBL/GenBank/DDBJ databases">
        <authorList>
            <consortium name="Pathogen Informatics"/>
            <person name="Doyle S."/>
        </authorList>
    </citation>
    <scope>NUCLEOTIDE SEQUENCE [LARGE SCALE GENOMIC DNA]</scope>
    <source>
        <strain evidence="2 3">NCTC11532</strain>
    </source>
</reference>
<organism evidence="2 3">
    <name type="scientific">Legionella wadsworthii</name>
    <dbReference type="NCBI Taxonomy" id="28088"/>
    <lineage>
        <taxon>Bacteria</taxon>
        <taxon>Pseudomonadati</taxon>
        <taxon>Pseudomonadota</taxon>
        <taxon>Gammaproteobacteria</taxon>
        <taxon>Legionellales</taxon>
        <taxon>Legionellaceae</taxon>
        <taxon>Legionella</taxon>
    </lineage>
</organism>
<dbReference type="RefSeq" id="WP_031563715.1">
    <property type="nucleotide sequence ID" value="NZ_CAAAIS010000004.1"/>
</dbReference>
<sequence length="170" mass="19600">MTKSTPNKPKYILHILYATAFALAVLIVDVSLIWSKMQANPEVNEKKEVINPVQEVRASKEQERKLIVATCHKLVENMQKKSLAEACTTQNDHIMKQYNNCLDDAKTMADYYAYTFSPLHKNEVYAHQVNRCKRRFNMNAANQRCVIPQSIAMKIKADFNKMEKSCNQIT</sequence>
<dbReference type="STRING" id="1122170.GCA_000701265_02678"/>
<evidence type="ECO:0000256" key="1">
    <source>
        <dbReference type="SAM" id="Phobius"/>
    </source>
</evidence>
<keyword evidence="1" id="KW-0472">Membrane</keyword>
<dbReference type="AlphaFoldDB" id="A0A378LTX6"/>
<evidence type="ECO:0000313" key="3">
    <source>
        <dbReference type="Proteomes" id="UP000255297"/>
    </source>
</evidence>
<proteinExistence type="predicted"/>
<keyword evidence="1" id="KW-0812">Transmembrane</keyword>
<dbReference type="Proteomes" id="UP000255297">
    <property type="component" value="Unassembled WGS sequence"/>
</dbReference>
<dbReference type="EMBL" id="UGPB01000001">
    <property type="protein sequence ID" value="STY30374.1"/>
    <property type="molecule type" value="Genomic_DNA"/>
</dbReference>
<feature type="transmembrane region" description="Helical" evidence="1">
    <location>
        <begin position="12"/>
        <end position="34"/>
    </location>
</feature>
<evidence type="ECO:0000313" key="2">
    <source>
        <dbReference type="EMBL" id="STY30374.1"/>
    </source>
</evidence>
<keyword evidence="1" id="KW-1133">Transmembrane helix</keyword>
<protein>
    <submittedName>
        <fullName evidence="2">Uncharacterized protein</fullName>
    </submittedName>
</protein>